<sequence length="57" mass="6074">MSPVASPAVLPVSSPVVSPAASAALRTFRRPTLEVFWIGRRGDHFDERCLRAAGPLG</sequence>
<proteinExistence type="predicted"/>
<dbReference type="RefSeq" id="WP_192749487.1">
    <property type="nucleotide sequence ID" value="NZ_BAABJL010000030.1"/>
</dbReference>
<evidence type="ECO:0000313" key="2">
    <source>
        <dbReference type="Proteomes" id="UP000638648"/>
    </source>
</evidence>
<gene>
    <name evidence="1" type="ORF">HEB94_001940</name>
</gene>
<comment type="caution">
    <text evidence="1">The sequence shown here is derived from an EMBL/GenBank/DDBJ whole genome shotgun (WGS) entry which is preliminary data.</text>
</comment>
<dbReference type="EMBL" id="JADBEM010000001">
    <property type="protein sequence ID" value="MBE1605092.1"/>
    <property type="molecule type" value="Genomic_DNA"/>
</dbReference>
<protein>
    <submittedName>
        <fullName evidence="1">Uncharacterized protein</fullName>
    </submittedName>
</protein>
<dbReference type="AlphaFoldDB" id="A0A927MRT4"/>
<accession>A0A927MRT4</accession>
<evidence type="ECO:0000313" key="1">
    <source>
        <dbReference type="EMBL" id="MBE1605092.1"/>
    </source>
</evidence>
<name>A0A927MRT4_9ACTN</name>
<organism evidence="1 2">
    <name type="scientific">Actinopolymorpha pittospori</name>
    <dbReference type="NCBI Taxonomy" id="648752"/>
    <lineage>
        <taxon>Bacteria</taxon>
        <taxon>Bacillati</taxon>
        <taxon>Actinomycetota</taxon>
        <taxon>Actinomycetes</taxon>
        <taxon>Propionibacteriales</taxon>
        <taxon>Actinopolymorphaceae</taxon>
        <taxon>Actinopolymorpha</taxon>
    </lineage>
</organism>
<dbReference type="Proteomes" id="UP000638648">
    <property type="component" value="Unassembled WGS sequence"/>
</dbReference>
<reference evidence="1" key="1">
    <citation type="submission" date="2020-10" db="EMBL/GenBank/DDBJ databases">
        <title>Sequencing the genomes of 1000 actinobacteria strains.</title>
        <authorList>
            <person name="Klenk H.-P."/>
        </authorList>
    </citation>
    <scope>NUCLEOTIDE SEQUENCE</scope>
    <source>
        <strain evidence="1">DSM 45354</strain>
    </source>
</reference>
<keyword evidence="2" id="KW-1185">Reference proteome</keyword>